<dbReference type="Proteomes" id="UP000008370">
    <property type="component" value="Unassembled WGS sequence"/>
</dbReference>
<dbReference type="KEGG" id="pco:PHACADRAFT_27941"/>
<accession>K5V3V0</accession>
<name>K5V3V0_PHACS</name>
<dbReference type="PANTHER" id="PTHR45737:SF6">
    <property type="entry name" value="VON WILLEBRAND FACTOR A DOMAIN-CONTAINING PROTEIN 5A"/>
    <property type="match status" value="1"/>
</dbReference>
<dbReference type="InParanoid" id="K5V3V0"/>
<dbReference type="STRING" id="650164.K5V3V0"/>
<keyword evidence="2" id="KW-1185">Reference proteome</keyword>
<dbReference type="GeneID" id="18919517"/>
<dbReference type="PANTHER" id="PTHR45737">
    <property type="entry name" value="VON WILLEBRAND FACTOR A DOMAIN-CONTAINING PROTEIN 5A"/>
    <property type="match status" value="1"/>
</dbReference>
<dbReference type="OrthoDB" id="1729737at2759"/>
<evidence type="ECO:0000313" key="2">
    <source>
        <dbReference type="Proteomes" id="UP000008370"/>
    </source>
</evidence>
<dbReference type="EMBL" id="JH930471">
    <property type="protein sequence ID" value="EKM57261.1"/>
    <property type="molecule type" value="Genomic_DNA"/>
</dbReference>
<dbReference type="RefSeq" id="XP_007394064.1">
    <property type="nucleotide sequence ID" value="XM_007394002.1"/>
</dbReference>
<proteinExistence type="predicted"/>
<gene>
    <name evidence="1" type="ORF">PHACADRAFT_27941</name>
</gene>
<protein>
    <submittedName>
        <fullName evidence="1">Uncharacterized protein</fullName>
    </submittedName>
</protein>
<reference evidence="1 2" key="1">
    <citation type="journal article" date="2012" name="BMC Genomics">
        <title>Comparative genomics of the white-rot fungi, Phanerochaete carnosa and P. chrysosporium, to elucidate the genetic basis of the distinct wood types they colonize.</title>
        <authorList>
            <person name="Suzuki H."/>
            <person name="MacDonald J."/>
            <person name="Syed K."/>
            <person name="Salamov A."/>
            <person name="Hori C."/>
            <person name="Aerts A."/>
            <person name="Henrissat B."/>
            <person name="Wiebenga A."/>
            <person name="vanKuyk P.A."/>
            <person name="Barry K."/>
            <person name="Lindquist E."/>
            <person name="LaButti K."/>
            <person name="Lapidus A."/>
            <person name="Lucas S."/>
            <person name="Coutinho P."/>
            <person name="Gong Y."/>
            <person name="Samejima M."/>
            <person name="Mahadevan R."/>
            <person name="Abou-Zaid M."/>
            <person name="de Vries R.P."/>
            <person name="Igarashi K."/>
            <person name="Yadav J.S."/>
            <person name="Grigoriev I.V."/>
            <person name="Master E.R."/>
        </authorList>
    </citation>
    <scope>NUCLEOTIDE SEQUENCE [LARGE SCALE GENOMIC DNA]</scope>
    <source>
        <strain evidence="1 2">HHB-10118-sp</strain>
    </source>
</reference>
<dbReference type="HOGENOM" id="CLU_934173_0_0_1"/>
<dbReference type="AlphaFoldDB" id="K5V3V0"/>
<sequence>MSSEMCKAIACAGNGICQIATTSESIIGKCSKLVRASQTYILKNVSADWGSVFTPTDARSSIHQAPAKISAIYPGHQFIVFAFIEGTSFKPPKKFIMDLNDADRKQPSQDAKAFITRLGIKYLLVSRYTSFVAIDKCTTCNLRQAQIATAYDAFTHTIVGHTAPSKNAEHRAVGSEKAARKQLSMTTCKAAMAACKSTSVTMTTPASSATSGPLAKHVCTDAGTAAPAPSQNFSTKATIAQSSDDKVLVLVQLQLFDGSFPASEQLGTVVGSDALAGEKTLQVTDKAWATALAIARNT</sequence>
<organism evidence="1 2">
    <name type="scientific">Phanerochaete carnosa (strain HHB-10118-sp)</name>
    <name type="common">White-rot fungus</name>
    <name type="synonym">Peniophora carnosa</name>
    <dbReference type="NCBI Taxonomy" id="650164"/>
    <lineage>
        <taxon>Eukaryota</taxon>
        <taxon>Fungi</taxon>
        <taxon>Dikarya</taxon>
        <taxon>Basidiomycota</taxon>
        <taxon>Agaricomycotina</taxon>
        <taxon>Agaricomycetes</taxon>
        <taxon>Polyporales</taxon>
        <taxon>Phanerochaetaceae</taxon>
        <taxon>Phanerochaete</taxon>
    </lineage>
</organism>
<evidence type="ECO:0000313" key="1">
    <source>
        <dbReference type="EMBL" id="EKM57261.1"/>
    </source>
</evidence>